<evidence type="ECO:0008006" key="3">
    <source>
        <dbReference type="Google" id="ProtNLM"/>
    </source>
</evidence>
<reference evidence="1" key="1">
    <citation type="submission" date="2015-04" db="UniProtKB">
        <authorList>
            <consortium name="EnsemblPlants"/>
        </authorList>
    </citation>
    <scope>IDENTIFICATION</scope>
    <source>
        <strain evidence="1">SL10</strain>
    </source>
</reference>
<evidence type="ECO:0000313" key="2">
    <source>
        <dbReference type="Proteomes" id="UP000006591"/>
    </source>
</evidence>
<name>A0A0E0HDX4_ORYNI</name>
<dbReference type="OMA" id="FKCEDNE"/>
<dbReference type="AlphaFoldDB" id="A0A0E0HDX4"/>
<dbReference type="Gramene" id="ONIVA05G15670.1">
    <property type="protein sequence ID" value="ONIVA05G15670.1"/>
    <property type="gene ID" value="ONIVA05G15670"/>
</dbReference>
<sequence>MEAAAVLKHRRRRQRVLLEPSLSLCYGGFLSASARMAEAHCSQLGGNPNPRAMQRRFGVASEEGSSSLPGLIGATRYPIGPSGLTLVRCPRCGSAVVECRSWRQGGRVFFKCEDNEQFVPNCCTFFKWIKSYKKMVEAMELNYPDEAMSDVAMPMVADIVEKRPNSVIDAKIEKLARSMQILVFMNCSTLVFVLCMFRHETAQKWQVQVQIAQNDSFMFGNKQQATNSYTYQIWQQRTSNPFRFRQRSKFSHITKGHRFRSKFRHYRFRFREVQIQTLHTNIQILQAKDMTDSDIT</sequence>
<dbReference type="HOGENOM" id="CLU_081979_0_0_1"/>
<dbReference type="EnsemblPlants" id="ONIVA05G15670.1">
    <property type="protein sequence ID" value="ONIVA05G15670.1"/>
    <property type="gene ID" value="ONIVA05G15670"/>
</dbReference>
<organism evidence="1">
    <name type="scientific">Oryza nivara</name>
    <name type="common">Indian wild rice</name>
    <name type="synonym">Oryza sativa f. spontanea</name>
    <dbReference type="NCBI Taxonomy" id="4536"/>
    <lineage>
        <taxon>Eukaryota</taxon>
        <taxon>Viridiplantae</taxon>
        <taxon>Streptophyta</taxon>
        <taxon>Embryophyta</taxon>
        <taxon>Tracheophyta</taxon>
        <taxon>Spermatophyta</taxon>
        <taxon>Magnoliopsida</taxon>
        <taxon>Liliopsida</taxon>
        <taxon>Poales</taxon>
        <taxon>Poaceae</taxon>
        <taxon>BOP clade</taxon>
        <taxon>Oryzoideae</taxon>
        <taxon>Oryzeae</taxon>
        <taxon>Oryzinae</taxon>
        <taxon>Oryza</taxon>
    </lineage>
</organism>
<reference evidence="1" key="2">
    <citation type="submission" date="2018-04" db="EMBL/GenBank/DDBJ databases">
        <title>OnivRS2 (Oryza nivara Reference Sequence Version 2).</title>
        <authorList>
            <person name="Zhang J."/>
            <person name="Kudrna D."/>
            <person name="Lee S."/>
            <person name="Talag J."/>
            <person name="Rajasekar S."/>
            <person name="Welchert J."/>
            <person name="Hsing Y.-I."/>
            <person name="Wing R.A."/>
        </authorList>
    </citation>
    <scope>NUCLEOTIDE SEQUENCE [LARGE SCALE GENOMIC DNA]</scope>
    <source>
        <strain evidence="1">SL10</strain>
    </source>
</reference>
<evidence type="ECO:0000313" key="1">
    <source>
        <dbReference type="EnsemblPlants" id="ONIVA05G15670.1"/>
    </source>
</evidence>
<keyword evidence="2" id="KW-1185">Reference proteome</keyword>
<dbReference type="Proteomes" id="UP000006591">
    <property type="component" value="Chromosome 5"/>
</dbReference>
<protein>
    <recommendedName>
        <fullName evidence="3">Zinc finger GRF-type domain-containing protein</fullName>
    </recommendedName>
</protein>
<proteinExistence type="predicted"/>
<accession>A0A0E0HDX4</accession>